<name>A0A7C5M405_9PROT</name>
<sequence>MYKFLLNKWYIDELYDATVVRAVRILGDIFWKIGDMKIIDGFGPNGVAAAALAGGRKISKFQSGFVFQYAFVMLVGVVGLIAYVFMKAVG</sequence>
<keyword evidence="1" id="KW-0472">Membrane</keyword>
<dbReference type="Proteomes" id="UP000885830">
    <property type="component" value="Unassembled WGS sequence"/>
</dbReference>
<accession>A0A7C5M405</accession>
<evidence type="ECO:0000256" key="1">
    <source>
        <dbReference type="SAM" id="Phobius"/>
    </source>
</evidence>
<organism evidence="2">
    <name type="scientific">Hellea balneolensis</name>
    <dbReference type="NCBI Taxonomy" id="287478"/>
    <lineage>
        <taxon>Bacteria</taxon>
        <taxon>Pseudomonadati</taxon>
        <taxon>Pseudomonadota</taxon>
        <taxon>Alphaproteobacteria</taxon>
        <taxon>Maricaulales</taxon>
        <taxon>Robiginitomaculaceae</taxon>
        <taxon>Hellea</taxon>
    </lineage>
</organism>
<evidence type="ECO:0000313" key="2">
    <source>
        <dbReference type="EMBL" id="HHL43555.1"/>
    </source>
</evidence>
<feature type="transmembrane region" description="Helical" evidence="1">
    <location>
        <begin position="66"/>
        <end position="86"/>
    </location>
</feature>
<protein>
    <recommendedName>
        <fullName evidence="3">NADH-quinone oxidoreductase subunit L</fullName>
    </recommendedName>
</protein>
<evidence type="ECO:0008006" key="3">
    <source>
        <dbReference type="Google" id="ProtNLM"/>
    </source>
</evidence>
<dbReference type="Gene3D" id="1.20.5.2700">
    <property type="match status" value="1"/>
</dbReference>
<dbReference type="AlphaFoldDB" id="A0A7C5M405"/>
<reference evidence="2" key="1">
    <citation type="journal article" date="2020" name="mSystems">
        <title>Genome- and Community-Level Interaction Insights into Carbon Utilization and Element Cycling Functions of Hydrothermarchaeota in Hydrothermal Sediment.</title>
        <authorList>
            <person name="Zhou Z."/>
            <person name="Liu Y."/>
            <person name="Xu W."/>
            <person name="Pan J."/>
            <person name="Luo Z.H."/>
            <person name="Li M."/>
        </authorList>
    </citation>
    <scope>NUCLEOTIDE SEQUENCE [LARGE SCALE GENOMIC DNA]</scope>
    <source>
        <strain evidence="2">HyVt-485</strain>
    </source>
</reference>
<gene>
    <name evidence="2" type="ORF">ENJ42_08060</name>
</gene>
<keyword evidence="1" id="KW-0812">Transmembrane</keyword>
<keyword evidence="1" id="KW-1133">Transmembrane helix</keyword>
<dbReference type="EMBL" id="DRMJ01000422">
    <property type="protein sequence ID" value="HHL43555.1"/>
    <property type="molecule type" value="Genomic_DNA"/>
</dbReference>
<proteinExistence type="predicted"/>
<comment type="caution">
    <text evidence="2">The sequence shown here is derived from an EMBL/GenBank/DDBJ whole genome shotgun (WGS) entry which is preliminary data.</text>
</comment>